<dbReference type="Gene3D" id="3.30.70.2120">
    <property type="match status" value="1"/>
</dbReference>
<evidence type="ECO:0000256" key="2">
    <source>
        <dbReference type="ARBA" id="ARBA00020110"/>
    </source>
</evidence>
<comment type="function">
    <text evidence="4">Flagellin is the subunit protein which polymerizes to form the filaments of bacterial flagella.</text>
</comment>
<proteinExistence type="inferred from homology"/>
<dbReference type="InterPro" id="IPR001492">
    <property type="entry name" value="Flagellin"/>
</dbReference>
<feature type="domain" description="Flagellin N-terminal" evidence="5">
    <location>
        <begin position="6"/>
        <end position="141"/>
    </location>
</feature>
<dbReference type="Proteomes" id="UP000323166">
    <property type="component" value="Unassembled WGS sequence"/>
</dbReference>
<comment type="subcellular location">
    <subcellularLocation>
        <location evidence="4">Secreted</location>
    </subcellularLocation>
    <subcellularLocation>
        <location evidence="4">Bacterial flagellum</location>
    </subcellularLocation>
</comment>
<dbReference type="PANTHER" id="PTHR42792:SF2">
    <property type="entry name" value="FLAGELLIN"/>
    <property type="match status" value="1"/>
</dbReference>
<reference evidence="7 8" key="1">
    <citation type="submission" date="2019-07" db="EMBL/GenBank/DDBJ databases">
        <title>Genomic Encyclopedia of Type Strains, Phase I: the one thousand microbial genomes (KMG-I) project.</title>
        <authorList>
            <person name="Kyrpides N."/>
        </authorList>
    </citation>
    <scope>NUCLEOTIDE SEQUENCE [LARGE SCALE GENOMIC DNA]</scope>
    <source>
        <strain evidence="7 8">DSM 6562</strain>
    </source>
</reference>
<dbReference type="InterPro" id="IPR046358">
    <property type="entry name" value="Flagellin_C"/>
</dbReference>
<keyword evidence="8" id="KW-1185">Reference proteome</keyword>
<organism evidence="7 8">
    <name type="scientific">Desulfallas thermosapovorans DSM 6562</name>
    <dbReference type="NCBI Taxonomy" id="1121431"/>
    <lineage>
        <taxon>Bacteria</taxon>
        <taxon>Bacillati</taxon>
        <taxon>Bacillota</taxon>
        <taxon>Clostridia</taxon>
        <taxon>Eubacteriales</taxon>
        <taxon>Desulfallaceae</taxon>
        <taxon>Desulfallas</taxon>
    </lineage>
</organism>
<dbReference type="PANTHER" id="PTHR42792">
    <property type="entry name" value="FLAGELLIN"/>
    <property type="match status" value="1"/>
</dbReference>
<dbReference type="Gene3D" id="6.10.10.10">
    <property type="entry name" value="Flagellar export chaperone, C-terminal domain"/>
    <property type="match status" value="1"/>
</dbReference>
<dbReference type="GO" id="GO:0009288">
    <property type="term" value="C:bacterial-type flagellum"/>
    <property type="evidence" value="ECO:0007669"/>
    <property type="project" value="UniProtKB-SubCell"/>
</dbReference>
<dbReference type="Gene3D" id="1.20.1330.10">
    <property type="entry name" value="f41 fragment of flagellin, N-terminal domain"/>
    <property type="match status" value="2"/>
</dbReference>
<dbReference type="EMBL" id="VNHM01000007">
    <property type="protein sequence ID" value="TYO95523.1"/>
    <property type="molecule type" value="Genomic_DNA"/>
</dbReference>
<dbReference type="GO" id="GO:0005576">
    <property type="term" value="C:extracellular region"/>
    <property type="evidence" value="ECO:0007669"/>
    <property type="project" value="UniProtKB-SubCell"/>
</dbReference>
<keyword evidence="7" id="KW-0969">Cilium</keyword>
<dbReference type="Pfam" id="PF00700">
    <property type="entry name" value="Flagellin_C"/>
    <property type="match status" value="1"/>
</dbReference>
<dbReference type="AlphaFoldDB" id="A0A5S4ZTK4"/>
<dbReference type="InterPro" id="IPR001029">
    <property type="entry name" value="Flagellin_N"/>
</dbReference>
<feature type="domain" description="Flagellin C-terminal" evidence="6">
    <location>
        <begin position="572"/>
        <end position="655"/>
    </location>
</feature>
<dbReference type="Pfam" id="PF00669">
    <property type="entry name" value="Flagellin_N"/>
    <property type="match status" value="1"/>
</dbReference>
<keyword evidence="7" id="KW-0282">Flagellum</keyword>
<dbReference type="InterPro" id="IPR042187">
    <property type="entry name" value="Flagellin_C_sub2"/>
</dbReference>
<evidence type="ECO:0000313" key="8">
    <source>
        <dbReference type="Proteomes" id="UP000323166"/>
    </source>
</evidence>
<evidence type="ECO:0000313" key="7">
    <source>
        <dbReference type="EMBL" id="TYO95523.1"/>
    </source>
</evidence>
<evidence type="ECO:0000259" key="6">
    <source>
        <dbReference type="Pfam" id="PF00700"/>
    </source>
</evidence>
<comment type="caution">
    <text evidence="7">The sequence shown here is derived from an EMBL/GenBank/DDBJ whole genome shotgun (WGS) entry which is preliminary data.</text>
</comment>
<gene>
    <name evidence="7" type="ORF">LX24_01484</name>
</gene>
<dbReference type="SUPFAM" id="SSF64518">
    <property type="entry name" value="Phase 1 flagellin"/>
    <property type="match status" value="1"/>
</dbReference>
<dbReference type="GO" id="GO:0005198">
    <property type="term" value="F:structural molecule activity"/>
    <property type="evidence" value="ECO:0007669"/>
    <property type="project" value="UniProtKB-UniRule"/>
</dbReference>
<evidence type="ECO:0000259" key="5">
    <source>
        <dbReference type="Pfam" id="PF00669"/>
    </source>
</evidence>
<evidence type="ECO:0000256" key="4">
    <source>
        <dbReference type="RuleBase" id="RU362073"/>
    </source>
</evidence>
<accession>A0A5S4ZTK4</accession>
<dbReference type="PRINTS" id="PR00207">
    <property type="entry name" value="FLAGELLIN"/>
</dbReference>
<keyword evidence="3 4" id="KW-0975">Bacterial flagellum</keyword>
<evidence type="ECO:0000256" key="3">
    <source>
        <dbReference type="ARBA" id="ARBA00023143"/>
    </source>
</evidence>
<name>A0A5S4ZTK4_9FIRM</name>
<evidence type="ECO:0000256" key="1">
    <source>
        <dbReference type="ARBA" id="ARBA00005709"/>
    </source>
</evidence>
<comment type="similarity">
    <text evidence="1 4">Belongs to the bacterial flagellin family.</text>
</comment>
<keyword evidence="7" id="KW-0966">Cell projection</keyword>
<protein>
    <recommendedName>
        <fullName evidence="2 4">Flagellin</fullName>
    </recommendedName>
</protein>
<dbReference type="RefSeq" id="WP_279233190.1">
    <property type="nucleotide sequence ID" value="NZ_VNHM01000007.1"/>
</dbReference>
<keyword evidence="4" id="KW-0964">Secreted</keyword>
<sequence length="656" mass="69662">MLALMHNIPAINTYRNKNLATTKVVKTIEKLSSGLRINKAADDAAGLAISQKMRAQIRGLDRAQRNVQDGISLIQTAEGGLNNILEPPLHRLRQLAVQAANGILSKQDIEKIQLEIDEIKKEINNIANNTHFNSITLLDGSLSGFSTITRSIIVGSKEITPAASASVSGNADLSGGLTITKDVNDTLTFKVDGVGMSITLDAGTYTLTNLLTEINSKLSSINSGVTASYQNSKLVLTVNEAGNHTISDIAGNAVTSLFINKVLGDITDLYAFGWTDVYPSVTIEEGVNDTLTFTADGVDYSLKLAPGTYSTITTGDASKSPLAAALDDAANKAGAPVYTRIWGVHGDPDDPRRVIEFIKKGIIGPQAIGNFGGNAKETLFARMNPDRNFGVDGIDSSNMIEGEGTYTETKITGSVDLSAGLIVTAGQNDSLILTVDGMLKSINLTPGDYNQAGLLAEINDKLLTAGAGITASYENDKLVLTHAAAGDIEIIAGNAINSLFIPKINGTNAVIENIYGTIEEMVQDPGKVVNIQVGSNAGQSFLITISDASTANLGIDDVTVESSETANEAIVKIDNAIRKITSECSRLGAYQNRLEHIINNLGTSTENLTAAESRIRDVDMAREMMEFTKMNILSQSAQAMLAQANQMPQGVLQLLR</sequence>